<evidence type="ECO:0000313" key="1">
    <source>
        <dbReference type="EMBL" id="QUY38271.1"/>
    </source>
</evidence>
<geneLocation type="plasmid" evidence="1 2">
    <name>pNDM-YR7</name>
</geneLocation>
<dbReference type="EMBL" id="CP059559">
    <property type="protein sequence ID" value="QUY38271.1"/>
    <property type="molecule type" value="Genomic_DNA"/>
</dbReference>
<name>A0AAX1MML1_ACIJU</name>
<dbReference type="Proteomes" id="UP000679388">
    <property type="component" value="Plasmid pNDM-YR7"/>
</dbReference>
<protein>
    <recommendedName>
        <fullName evidence="3">DUF4942 domain-containing protein</fullName>
    </recommendedName>
</protein>
<keyword evidence="1" id="KW-0614">Plasmid</keyword>
<organism evidence="1 2">
    <name type="scientific">Acinetobacter junii</name>
    <dbReference type="NCBI Taxonomy" id="40215"/>
    <lineage>
        <taxon>Bacteria</taxon>
        <taxon>Pseudomonadati</taxon>
        <taxon>Pseudomonadota</taxon>
        <taxon>Gammaproteobacteria</taxon>
        <taxon>Moraxellales</taxon>
        <taxon>Moraxellaceae</taxon>
        <taxon>Acinetobacter</taxon>
    </lineage>
</organism>
<proteinExistence type="predicted"/>
<gene>
    <name evidence="1" type="ORF">H2677_15735</name>
</gene>
<accession>A0AAX1MML1</accession>
<dbReference type="AlphaFoldDB" id="A0AAX1MML1"/>
<evidence type="ECO:0008006" key="3">
    <source>
        <dbReference type="Google" id="ProtNLM"/>
    </source>
</evidence>
<dbReference type="GeneID" id="70093995"/>
<reference evidence="1" key="1">
    <citation type="submission" date="2020-07" db="EMBL/GenBank/DDBJ databases">
        <title>Acinetobacter junii strain YR7 chromosome and plasmid pNDM-YR7.</title>
        <authorList>
            <person name="Tang B."/>
        </authorList>
    </citation>
    <scope>NUCLEOTIDE SEQUENCE</scope>
    <source>
        <strain evidence="1">YR7</strain>
        <plasmid evidence="1">pNDM-YR7</plasmid>
    </source>
</reference>
<sequence length="140" mass="16787">MNNAHFKLECFKNGLYSPEQVIGFYNTIYKGNTKFNKRDAQLWMNGKSWGIYVIDQTAIEMINMLNKIRSELIADEKKRIEKNKPRYTKMFKAEVDLWEVHKELINLPLNFFHSILIEMNMFEVEYYGNLSILEDDKNEY</sequence>
<evidence type="ECO:0000313" key="2">
    <source>
        <dbReference type="Proteomes" id="UP000679388"/>
    </source>
</evidence>
<dbReference type="RefSeq" id="WP_180001599.1">
    <property type="nucleotide sequence ID" value="NZ_CP059559.1"/>
</dbReference>